<dbReference type="SUPFAM" id="SSF52540">
    <property type="entry name" value="P-loop containing nucleoside triphosphate hydrolases"/>
    <property type="match status" value="1"/>
</dbReference>
<sequence>MIDLNAFFRYLWKYSWVILAVVVVSVVTTFFLVKKLPEDYTSQAQLATEAPAQLIAQGGEGYEYGNIVEMMKMRRVINLLSYRLIIHDLENPDKAFRTLPEEIAAETRQDMVAEYKRKLFDRSILTVSDEKLFDIVNTLGYGEKKLLSALTIQQGAESNLIKVEFISEDPDLSAFAVNTFCTEFIDYYNSITNASNTKSLQLLDSLRKEKEQIMNDKNAQLQAYKSSSGVLNVATQSGIVYQQVSEYESRLSQTNREIESLRSAIARINNQLNSLEEPAASAPAPSQSNNITKIDDEISRANQRYIDNGMRPADKTILDSLQKLRVNALSATPRRSAQATNTSIIRQSLISERMDLETSLALAEGSIASTQQGLAEARRKYNVMVPTDAGIQRYERDADLATKDYTEALNRYNQASLGNTVGLKLNLVEPGLPGLPESSKRIMYTGLSGVASFSLSFAILFIAFLLDHRIINAQQLASVTKGKVIGNLNLIKRSDKDLRSIWKSDGDVPDYNLHKDLLRSLRFEINKQLSAQKGEKVLGITSLSSNEGKTFITMGLAYAYAMTGKRVLLIGEDYPDLLNLITNTEKSSGEDKQHTLEFEKFLVKKEIQAEDFITVLNRNSNSTSLLEMKDSQNLIAGFDVLRREFDIILIDINSLKDINKVKEWLMFVDKCIAIFASGNSIKPEDEEFISFINNEPTFMGWVLNKIPVKHYRQKITA</sequence>
<dbReference type="GO" id="GO:0004713">
    <property type="term" value="F:protein tyrosine kinase activity"/>
    <property type="evidence" value="ECO:0007669"/>
    <property type="project" value="TreeGrafter"/>
</dbReference>
<organism evidence="9 10">
    <name type="scientific">Parapedobacter koreensis</name>
    <dbReference type="NCBI Taxonomy" id="332977"/>
    <lineage>
        <taxon>Bacteria</taxon>
        <taxon>Pseudomonadati</taxon>
        <taxon>Bacteroidota</taxon>
        <taxon>Sphingobacteriia</taxon>
        <taxon>Sphingobacteriales</taxon>
        <taxon>Sphingobacteriaceae</taxon>
        <taxon>Parapedobacter</taxon>
    </lineage>
</organism>
<dbReference type="OrthoDB" id="972983at2"/>
<evidence type="ECO:0000256" key="3">
    <source>
        <dbReference type="ARBA" id="ARBA00022692"/>
    </source>
</evidence>
<keyword evidence="6" id="KW-0175">Coiled coil</keyword>
<dbReference type="Proteomes" id="UP000198916">
    <property type="component" value="Unassembled WGS sequence"/>
</dbReference>
<keyword evidence="3 7" id="KW-0812">Transmembrane</keyword>
<dbReference type="GO" id="GO:0005886">
    <property type="term" value="C:plasma membrane"/>
    <property type="evidence" value="ECO:0007669"/>
    <property type="project" value="UniProtKB-SubCell"/>
</dbReference>
<reference evidence="10" key="1">
    <citation type="submission" date="2016-10" db="EMBL/GenBank/DDBJ databases">
        <authorList>
            <person name="Varghese N."/>
            <person name="Submissions S."/>
        </authorList>
    </citation>
    <scope>NUCLEOTIDE SEQUENCE [LARGE SCALE GENOMIC DNA]</scope>
    <source>
        <strain evidence="10">Jip14</strain>
    </source>
</reference>
<feature type="domain" description="Polysaccharide chain length determinant N-terminal" evidence="8">
    <location>
        <begin position="2"/>
        <end position="69"/>
    </location>
</feature>
<comment type="subcellular location">
    <subcellularLocation>
        <location evidence="1">Cell membrane</location>
        <topology evidence="1">Multi-pass membrane protein</topology>
    </subcellularLocation>
</comment>
<proteinExistence type="predicted"/>
<evidence type="ECO:0000256" key="2">
    <source>
        <dbReference type="ARBA" id="ARBA00022475"/>
    </source>
</evidence>
<keyword evidence="4 7" id="KW-1133">Transmembrane helix</keyword>
<dbReference type="InterPro" id="IPR027417">
    <property type="entry name" value="P-loop_NTPase"/>
</dbReference>
<evidence type="ECO:0000256" key="7">
    <source>
        <dbReference type="SAM" id="Phobius"/>
    </source>
</evidence>
<dbReference type="InterPro" id="IPR003856">
    <property type="entry name" value="LPS_length_determ_N"/>
</dbReference>
<evidence type="ECO:0000256" key="5">
    <source>
        <dbReference type="ARBA" id="ARBA00023136"/>
    </source>
</evidence>
<dbReference type="RefSeq" id="WP_090603355.1">
    <property type="nucleotide sequence ID" value="NZ_FNZR01000002.1"/>
</dbReference>
<evidence type="ECO:0000256" key="4">
    <source>
        <dbReference type="ARBA" id="ARBA00022989"/>
    </source>
</evidence>
<feature type="transmembrane region" description="Helical" evidence="7">
    <location>
        <begin position="14"/>
        <end position="33"/>
    </location>
</feature>
<feature type="transmembrane region" description="Helical" evidence="7">
    <location>
        <begin position="442"/>
        <end position="466"/>
    </location>
</feature>
<evidence type="ECO:0000313" key="10">
    <source>
        <dbReference type="Proteomes" id="UP000198916"/>
    </source>
</evidence>
<feature type="coiled-coil region" evidence="6">
    <location>
        <begin position="203"/>
        <end position="278"/>
    </location>
</feature>
<keyword evidence="2" id="KW-1003">Cell membrane</keyword>
<gene>
    <name evidence="9" type="ORF">SAMN05421740_102259</name>
</gene>
<evidence type="ECO:0000259" key="8">
    <source>
        <dbReference type="Pfam" id="PF02706"/>
    </source>
</evidence>
<dbReference type="Pfam" id="PF02706">
    <property type="entry name" value="Wzz"/>
    <property type="match status" value="1"/>
</dbReference>
<dbReference type="EMBL" id="FNZR01000002">
    <property type="protein sequence ID" value="SEK62491.1"/>
    <property type="molecule type" value="Genomic_DNA"/>
</dbReference>
<evidence type="ECO:0000313" key="9">
    <source>
        <dbReference type="EMBL" id="SEK62491.1"/>
    </source>
</evidence>
<accession>A0A1H7IJ06</accession>
<keyword evidence="5 7" id="KW-0472">Membrane</keyword>
<dbReference type="PANTHER" id="PTHR32309:SF13">
    <property type="entry name" value="FERRIC ENTEROBACTIN TRANSPORT PROTEIN FEPE"/>
    <property type="match status" value="1"/>
</dbReference>
<name>A0A1H7IJ06_9SPHI</name>
<keyword evidence="10" id="KW-1185">Reference proteome</keyword>
<dbReference type="PANTHER" id="PTHR32309">
    <property type="entry name" value="TYROSINE-PROTEIN KINASE"/>
    <property type="match status" value="1"/>
</dbReference>
<evidence type="ECO:0000256" key="6">
    <source>
        <dbReference type="SAM" id="Coils"/>
    </source>
</evidence>
<dbReference type="STRING" id="332977.SAMN05421740_102259"/>
<evidence type="ECO:0000256" key="1">
    <source>
        <dbReference type="ARBA" id="ARBA00004651"/>
    </source>
</evidence>
<dbReference type="Gene3D" id="3.40.50.300">
    <property type="entry name" value="P-loop containing nucleotide triphosphate hydrolases"/>
    <property type="match status" value="1"/>
</dbReference>
<dbReference type="AlphaFoldDB" id="A0A1H7IJ06"/>
<protein>
    <submittedName>
        <fullName evidence="9">Uncharacterized protein involved in exopolysaccharide biosynthesis</fullName>
    </submittedName>
</protein>
<dbReference type="InterPro" id="IPR050445">
    <property type="entry name" value="Bact_polysacc_biosynth/exp"/>
</dbReference>